<feature type="transmembrane region" description="Helical" evidence="1">
    <location>
        <begin position="251"/>
        <end position="273"/>
    </location>
</feature>
<keyword evidence="1" id="KW-1133">Transmembrane helix</keyword>
<evidence type="ECO:0000313" key="2">
    <source>
        <dbReference type="EMBL" id="PZO55631.1"/>
    </source>
</evidence>
<dbReference type="EMBL" id="QBMP01000090">
    <property type="protein sequence ID" value="PZO55631.1"/>
    <property type="molecule type" value="Genomic_DNA"/>
</dbReference>
<feature type="transmembrane region" description="Helical" evidence="1">
    <location>
        <begin position="390"/>
        <end position="407"/>
    </location>
</feature>
<feature type="transmembrane region" description="Helical" evidence="1">
    <location>
        <begin position="359"/>
        <end position="378"/>
    </location>
</feature>
<sequence length="566" mass="62950">MLLTLWMQRFSDNGVVFSGDGGLKALLAQQIAQQLAAFDFPLDMALRLPAADWLQGLWDQGLYPFKPPYVYAIGSQRFITFPFTFPLVSAPFYALFGDRGLYLIPLLSLWSVWLRFWQIGRRAHWDLIALCMGLISLIFASPLSLYGGMYWEHTLAVALAFWGVSELLFFGQSPKEKSEESSKYHSSLYRYLSSGVLIGSAVWFRPEFLCLVAAVGLLAVTGWLLPQLKLIKLTKWAIAPAFAPAFKIEQAAMLIGAMACTVGIFFALNYAIYSHPLGIHAIQIVEESNPETQFAQAKAGYGQMLSTLGRYFPVVVWVAIATLITPELKKSNRKTSKKFRLARLNRTSTDSANQQNYSVTRFALALSFLVAFTVPLIVPPGAGGKQWGPRFYLILVPLLSVVMAEQLKAGVFHAWARRLALAGAGIVLLMGLQINTIDGAFRSFQQGQSISLPASYTPIAPALEALQQQPIPWIAISHEFVAQQLWSALPEKTFFLAETIAEVKQLATALIAQNEAEFLYVCYPHRDCFVPDTPEANLKLLDGIHALRFVPLGKSGKYPLYKVEIY</sequence>
<feature type="transmembrane region" description="Helical" evidence="1">
    <location>
        <begin position="127"/>
        <end position="144"/>
    </location>
</feature>
<gene>
    <name evidence="2" type="ORF">DCF15_10190</name>
</gene>
<feature type="transmembrane region" description="Helical" evidence="1">
    <location>
        <begin position="102"/>
        <end position="120"/>
    </location>
</feature>
<dbReference type="AlphaFoldDB" id="A0A2W4ZAA5"/>
<keyword evidence="1" id="KW-0812">Transmembrane</keyword>
<dbReference type="Proteomes" id="UP000249794">
    <property type="component" value="Unassembled WGS sequence"/>
</dbReference>
<reference evidence="2 3" key="2">
    <citation type="submission" date="2018-06" db="EMBL/GenBank/DDBJ databases">
        <title>Metagenomic assembly of (sub)arctic Cyanobacteria and their associated microbiome from non-axenic cultures.</title>
        <authorList>
            <person name="Baurain D."/>
        </authorList>
    </citation>
    <scope>NUCLEOTIDE SEQUENCE [LARGE SCALE GENOMIC DNA]</scope>
    <source>
        <strain evidence="2">ULC027bin1</strain>
    </source>
</reference>
<name>A0A2W4ZAA5_9CYAN</name>
<accession>A0A2W4ZAA5</accession>
<dbReference type="NCBIfam" id="NF047440">
    <property type="entry name" value="LA3751_2_3_fam"/>
    <property type="match status" value="1"/>
</dbReference>
<reference evidence="3" key="1">
    <citation type="submission" date="2018-04" db="EMBL/GenBank/DDBJ databases">
        <authorList>
            <person name="Cornet L."/>
        </authorList>
    </citation>
    <scope>NUCLEOTIDE SEQUENCE [LARGE SCALE GENOMIC DNA]</scope>
</reference>
<evidence type="ECO:0000313" key="3">
    <source>
        <dbReference type="Proteomes" id="UP000249794"/>
    </source>
</evidence>
<organism evidence="2 3">
    <name type="scientific">Phormidesmis priestleyi</name>
    <dbReference type="NCBI Taxonomy" id="268141"/>
    <lineage>
        <taxon>Bacteria</taxon>
        <taxon>Bacillati</taxon>
        <taxon>Cyanobacteriota</taxon>
        <taxon>Cyanophyceae</taxon>
        <taxon>Leptolyngbyales</taxon>
        <taxon>Leptolyngbyaceae</taxon>
        <taxon>Phormidesmis</taxon>
    </lineage>
</organism>
<feature type="transmembrane region" description="Helical" evidence="1">
    <location>
        <begin position="419"/>
        <end position="437"/>
    </location>
</feature>
<proteinExistence type="predicted"/>
<dbReference type="InterPro" id="IPR059217">
    <property type="entry name" value="LA3751_2-like"/>
</dbReference>
<protein>
    <recommendedName>
        <fullName evidence="4">Dolichol-phosphate mannosyltransferase</fullName>
    </recommendedName>
</protein>
<evidence type="ECO:0000256" key="1">
    <source>
        <dbReference type="SAM" id="Phobius"/>
    </source>
</evidence>
<keyword evidence="1" id="KW-0472">Membrane</keyword>
<evidence type="ECO:0008006" key="4">
    <source>
        <dbReference type="Google" id="ProtNLM"/>
    </source>
</evidence>
<feature type="transmembrane region" description="Helical" evidence="1">
    <location>
        <begin position="211"/>
        <end position="231"/>
    </location>
</feature>
<comment type="caution">
    <text evidence="2">The sequence shown here is derived from an EMBL/GenBank/DDBJ whole genome shotgun (WGS) entry which is preliminary data.</text>
</comment>
<feature type="transmembrane region" description="Helical" evidence="1">
    <location>
        <begin position="311"/>
        <end position="328"/>
    </location>
</feature>